<dbReference type="GO" id="GO:0004497">
    <property type="term" value="F:monooxygenase activity"/>
    <property type="evidence" value="ECO:0007669"/>
    <property type="project" value="UniProtKB-KW"/>
</dbReference>
<evidence type="ECO:0000256" key="6">
    <source>
        <dbReference type="PIRSR" id="PIRSR602401-1"/>
    </source>
</evidence>
<dbReference type="GO" id="GO:0032259">
    <property type="term" value="P:methylation"/>
    <property type="evidence" value="ECO:0007669"/>
    <property type="project" value="UniProtKB-KW"/>
</dbReference>
<dbReference type="Proteomes" id="UP000029964">
    <property type="component" value="Unassembled WGS sequence"/>
</dbReference>
<proteinExistence type="inferred from homology"/>
<dbReference type="InterPro" id="IPR050121">
    <property type="entry name" value="Cytochrome_P450_monoxygenase"/>
</dbReference>
<evidence type="ECO:0000256" key="9">
    <source>
        <dbReference type="SAM" id="Phobius"/>
    </source>
</evidence>
<organism evidence="10 11">
    <name type="scientific">Hapsidospora chrysogenum (strain ATCC 11550 / CBS 779.69 / DSM 880 / IAM 14645 / JCM 23072 / IMI 49137)</name>
    <name type="common">Acremonium chrysogenum</name>
    <dbReference type="NCBI Taxonomy" id="857340"/>
    <lineage>
        <taxon>Eukaryota</taxon>
        <taxon>Fungi</taxon>
        <taxon>Dikarya</taxon>
        <taxon>Ascomycota</taxon>
        <taxon>Pezizomycotina</taxon>
        <taxon>Sordariomycetes</taxon>
        <taxon>Hypocreomycetidae</taxon>
        <taxon>Hypocreales</taxon>
        <taxon>Bionectriaceae</taxon>
        <taxon>Hapsidospora</taxon>
    </lineage>
</organism>
<dbReference type="GO" id="GO:0016705">
    <property type="term" value="F:oxidoreductase activity, acting on paired donors, with incorporation or reduction of molecular oxygen"/>
    <property type="evidence" value="ECO:0007669"/>
    <property type="project" value="InterPro"/>
</dbReference>
<dbReference type="InterPro" id="IPR017972">
    <property type="entry name" value="Cyt_P450_CS"/>
</dbReference>
<dbReference type="InterPro" id="IPR036396">
    <property type="entry name" value="Cyt_P450_sf"/>
</dbReference>
<evidence type="ECO:0000256" key="4">
    <source>
        <dbReference type="ARBA" id="ARBA00022723"/>
    </source>
</evidence>
<evidence type="ECO:0000256" key="2">
    <source>
        <dbReference type="ARBA" id="ARBA00010617"/>
    </source>
</evidence>
<feature type="region of interest" description="Disordered" evidence="8">
    <location>
        <begin position="535"/>
        <end position="557"/>
    </location>
</feature>
<dbReference type="InterPro" id="IPR001128">
    <property type="entry name" value="Cyt_P450"/>
</dbReference>
<dbReference type="PANTHER" id="PTHR24305:SF232">
    <property type="entry name" value="P450, PUTATIVE (EUROFUNG)-RELATED"/>
    <property type="match status" value="1"/>
</dbReference>
<evidence type="ECO:0000256" key="7">
    <source>
        <dbReference type="RuleBase" id="RU000461"/>
    </source>
</evidence>
<evidence type="ECO:0000313" key="10">
    <source>
        <dbReference type="EMBL" id="KFH43164.1"/>
    </source>
</evidence>
<keyword evidence="10" id="KW-0808">Transferase</keyword>
<keyword evidence="4 6" id="KW-0479">Metal-binding</keyword>
<reference evidence="11" key="1">
    <citation type="journal article" date="2014" name="Genome Announc.">
        <title>Genome sequence and annotation of Acremonium chrysogenum, producer of the beta-lactam antibiotic cephalosporin C.</title>
        <authorList>
            <person name="Terfehr D."/>
            <person name="Dahlmann T.A."/>
            <person name="Specht T."/>
            <person name="Zadra I."/>
            <person name="Kuernsteiner H."/>
            <person name="Kueck U."/>
        </authorList>
    </citation>
    <scope>NUCLEOTIDE SEQUENCE [LARGE SCALE GENOMIC DNA]</scope>
    <source>
        <strain evidence="11">ATCC 11550 / CBS 779.69 / DSM 880 / IAM 14645 / JCM 23072 / IMI 49137</strain>
    </source>
</reference>
<evidence type="ECO:0000256" key="3">
    <source>
        <dbReference type="ARBA" id="ARBA00022617"/>
    </source>
</evidence>
<dbReference type="AlphaFoldDB" id="A0A086T1D2"/>
<evidence type="ECO:0000256" key="1">
    <source>
        <dbReference type="ARBA" id="ARBA00001971"/>
    </source>
</evidence>
<feature type="transmembrane region" description="Helical" evidence="9">
    <location>
        <begin position="20"/>
        <end position="46"/>
    </location>
</feature>
<name>A0A086T1D2_HAPC1</name>
<dbReference type="HOGENOM" id="CLU_001570_14_0_1"/>
<dbReference type="GO" id="GO:0020037">
    <property type="term" value="F:heme binding"/>
    <property type="evidence" value="ECO:0007669"/>
    <property type="project" value="InterPro"/>
</dbReference>
<dbReference type="EMBL" id="JPKY01000076">
    <property type="protein sequence ID" value="KFH43164.1"/>
    <property type="molecule type" value="Genomic_DNA"/>
</dbReference>
<comment type="cofactor">
    <cofactor evidence="1 6">
        <name>heme</name>
        <dbReference type="ChEBI" id="CHEBI:30413"/>
    </cofactor>
</comment>
<dbReference type="PRINTS" id="PR00463">
    <property type="entry name" value="EP450I"/>
</dbReference>
<evidence type="ECO:0000256" key="5">
    <source>
        <dbReference type="ARBA" id="ARBA00023004"/>
    </source>
</evidence>
<feature type="binding site" description="axial binding residue" evidence="6">
    <location>
        <position position="476"/>
    </location>
    <ligand>
        <name>heme</name>
        <dbReference type="ChEBI" id="CHEBI:30413"/>
    </ligand>
    <ligandPart>
        <name>Fe</name>
        <dbReference type="ChEBI" id="CHEBI:18248"/>
    </ligandPart>
</feature>
<dbReference type="PROSITE" id="PS00086">
    <property type="entry name" value="CYTOCHROME_P450"/>
    <property type="match status" value="1"/>
</dbReference>
<dbReference type="OrthoDB" id="3934656at2759"/>
<accession>A0A086T1D2</accession>
<dbReference type="STRING" id="857340.A0A086T1D2"/>
<keyword evidence="9" id="KW-0812">Transmembrane</keyword>
<keyword evidence="7" id="KW-0503">Monooxygenase</keyword>
<keyword evidence="11" id="KW-1185">Reference proteome</keyword>
<dbReference type="GO" id="GO:0005506">
    <property type="term" value="F:iron ion binding"/>
    <property type="evidence" value="ECO:0007669"/>
    <property type="project" value="InterPro"/>
</dbReference>
<keyword evidence="7" id="KW-0560">Oxidoreductase</keyword>
<dbReference type="Gene3D" id="1.10.630.10">
    <property type="entry name" value="Cytochrome P450"/>
    <property type="match status" value="1"/>
</dbReference>
<comment type="caution">
    <text evidence="10">The sequence shown here is derived from an EMBL/GenBank/DDBJ whole genome shotgun (WGS) entry which is preliminary data.</text>
</comment>
<keyword evidence="10" id="KW-0489">Methyltransferase</keyword>
<evidence type="ECO:0000313" key="11">
    <source>
        <dbReference type="Proteomes" id="UP000029964"/>
    </source>
</evidence>
<dbReference type="PANTHER" id="PTHR24305">
    <property type="entry name" value="CYTOCHROME P450"/>
    <property type="match status" value="1"/>
</dbReference>
<keyword evidence="3 6" id="KW-0349">Heme</keyword>
<protein>
    <submittedName>
        <fullName evidence="10">Pisatin demethylase-like protein</fullName>
    </submittedName>
</protein>
<dbReference type="GO" id="GO:0008168">
    <property type="term" value="F:methyltransferase activity"/>
    <property type="evidence" value="ECO:0007669"/>
    <property type="project" value="UniProtKB-KW"/>
</dbReference>
<keyword evidence="5 6" id="KW-0408">Iron</keyword>
<evidence type="ECO:0000256" key="8">
    <source>
        <dbReference type="SAM" id="MobiDB-lite"/>
    </source>
</evidence>
<dbReference type="PRINTS" id="PR00385">
    <property type="entry name" value="P450"/>
</dbReference>
<dbReference type="Pfam" id="PF00067">
    <property type="entry name" value="p450"/>
    <property type="match status" value="1"/>
</dbReference>
<sequence>MAPSPTVTAMAQCTADLSWALLTTVLGVIVALAAFFSATCVYNLCLHPLSSVPGPRSAAMSNLWLARHARDGRLAELGRTLHEQYGEAVRVGPNEVWFNSKPAFKAIYSAGNGYEKSDFYLSTVLQRPRIDWLLRVHPVDTFDLLSERDMGRYRLQRRLIGPVYRAANVIRHEKEVDKVMANAVRKLRSLDGGQIDLAEWMHMIAVECLGAVVLSWSPGMLNQGTDGGTGAHSYRSWRRKSVFGLFPAVAKLEMCSKQVGRLFSLIWGVNFVTPANFRPFFPVGRKNVNRRIARRLKTSRQGKKTHEDLAMDLIRVHEEKPEFTETYLRKMIMTNFGAGHETMAATLTSIMTMVGSHPNVQERLAEELQGIDRSPSYANARGTPYLQAVIKESKRLHPVIAPALPRRVPASGLTLGGIHIPSGTTVGCSPVALHRNDDICGPRPHSFEPQRWMDDESRARDMDVFSLAWGGGARSCPGRHLAEMVVWKVAATLLQEFYVELNACEDTQMPAYFLSMMTGSKARLIARRDQTLAAERGSQSCEPPHDAGLPLTRGLCR</sequence>
<keyword evidence="9" id="KW-0472">Membrane</keyword>
<dbReference type="InterPro" id="IPR002401">
    <property type="entry name" value="Cyt_P450_E_grp-I"/>
</dbReference>
<comment type="similarity">
    <text evidence="2 7">Belongs to the cytochrome P450 family.</text>
</comment>
<gene>
    <name evidence="10" type="ORF">ACRE_061140</name>
</gene>
<dbReference type="SUPFAM" id="SSF48264">
    <property type="entry name" value="Cytochrome P450"/>
    <property type="match status" value="1"/>
</dbReference>
<keyword evidence="9" id="KW-1133">Transmembrane helix</keyword>